<protein>
    <recommendedName>
        <fullName evidence="1">PKD/REJ-like domain-containing protein</fullName>
    </recommendedName>
</protein>
<feature type="non-terminal residue" evidence="2">
    <location>
        <position position="125"/>
    </location>
</feature>
<sequence>MITLIPGQSSLSSPITYRRSQDFTISSMIQFNCNGSLSTTAKWIIKSCTSACSFQIQLSNKISTILSELYIPSRTLDYGIYELTLTVTMIESLNLKSSSSVYVRVTATGITANLVQLGTSMITRG</sequence>
<accession>A0A815V763</accession>
<dbReference type="AlphaFoldDB" id="A0A815V763"/>
<dbReference type="InterPro" id="IPR002859">
    <property type="entry name" value="PKD/REJ-like"/>
</dbReference>
<dbReference type="Pfam" id="PF02010">
    <property type="entry name" value="REJ"/>
    <property type="match status" value="1"/>
</dbReference>
<dbReference type="Proteomes" id="UP000663832">
    <property type="component" value="Unassembled WGS sequence"/>
</dbReference>
<comment type="caution">
    <text evidence="2">The sequence shown here is derived from an EMBL/GenBank/DDBJ whole genome shotgun (WGS) entry which is preliminary data.</text>
</comment>
<evidence type="ECO:0000313" key="4">
    <source>
        <dbReference type="Proteomes" id="UP000663832"/>
    </source>
</evidence>
<evidence type="ECO:0000259" key="1">
    <source>
        <dbReference type="Pfam" id="PF02010"/>
    </source>
</evidence>
<proteinExistence type="predicted"/>
<keyword evidence="4" id="KW-1185">Reference proteome</keyword>
<reference evidence="2" key="1">
    <citation type="submission" date="2021-02" db="EMBL/GenBank/DDBJ databases">
        <authorList>
            <person name="Nowell W R."/>
        </authorList>
    </citation>
    <scope>NUCLEOTIDE SEQUENCE</scope>
</reference>
<dbReference type="Proteomes" id="UP000663877">
    <property type="component" value="Unassembled WGS sequence"/>
</dbReference>
<dbReference type="EMBL" id="CAJNOI010003763">
    <property type="protein sequence ID" value="CAF1528730.1"/>
    <property type="molecule type" value="Genomic_DNA"/>
</dbReference>
<dbReference type="OrthoDB" id="10040113at2759"/>
<gene>
    <name evidence="2" type="ORF">BJG266_LOCUS44754</name>
    <name evidence="3" type="ORF">QVE165_LOCUS61720</name>
</gene>
<evidence type="ECO:0000313" key="2">
    <source>
        <dbReference type="EMBL" id="CAF1528730.1"/>
    </source>
</evidence>
<dbReference type="EMBL" id="CAJNOM010004127">
    <property type="protein sequence ID" value="CAF1652795.1"/>
    <property type="molecule type" value="Genomic_DNA"/>
</dbReference>
<organism evidence="2 5">
    <name type="scientific">Adineta steineri</name>
    <dbReference type="NCBI Taxonomy" id="433720"/>
    <lineage>
        <taxon>Eukaryota</taxon>
        <taxon>Metazoa</taxon>
        <taxon>Spiralia</taxon>
        <taxon>Gnathifera</taxon>
        <taxon>Rotifera</taxon>
        <taxon>Eurotatoria</taxon>
        <taxon>Bdelloidea</taxon>
        <taxon>Adinetida</taxon>
        <taxon>Adinetidae</taxon>
        <taxon>Adineta</taxon>
    </lineage>
</organism>
<feature type="domain" description="PKD/REJ-like" evidence="1">
    <location>
        <begin position="29"/>
        <end position="113"/>
    </location>
</feature>
<name>A0A815V763_9BILA</name>
<evidence type="ECO:0000313" key="5">
    <source>
        <dbReference type="Proteomes" id="UP000663877"/>
    </source>
</evidence>
<evidence type="ECO:0000313" key="3">
    <source>
        <dbReference type="EMBL" id="CAF1652795.1"/>
    </source>
</evidence>